<evidence type="ECO:0000256" key="2">
    <source>
        <dbReference type="ARBA" id="ARBA00023125"/>
    </source>
</evidence>
<keyword evidence="3" id="KW-0804">Transcription</keyword>
<sequence>MRKPEQTKEKILRESSILFNTKGYKSTSISDITNATGYTKGAIYRHFENKDNLEIQAYEKMIRYIFTNLKTKIKEAKNTKDKLFIFLNHFENYIINENFAGGCPLLNVSIEVDDTNYDLKYKAQNTLTVFKETIMTILTNGKKHQQVQSNCNEELVASVIIASLEGGIMMSKLTQSEKDIKNVVTHLKTWIEKDILL</sequence>
<dbReference type="InterPro" id="IPR009057">
    <property type="entry name" value="Homeodomain-like_sf"/>
</dbReference>
<dbReference type="SUPFAM" id="SSF46689">
    <property type="entry name" value="Homeodomain-like"/>
    <property type="match status" value="1"/>
</dbReference>
<dbReference type="Pfam" id="PF16925">
    <property type="entry name" value="TetR_C_13"/>
    <property type="match status" value="1"/>
</dbReference>
<protein>
    <submittedName>
        <fullName evidence="6">TetR family transcriptional regulator</fullName>
    </submittedName>
</protein>
<dbReference type="SUPFAM" id="SSF48498">
    <property type="entry name" value="Tetracyclin repressor-like, C-terminal domain"/>
    <property type="match status" value="1"/>
</dbReference>
<accession>A0A6I4IJF3</accession>
<dbReference type="Pfam" id="PF00440">
    <property type="entry name" value="TetR_N"/>
    <property type="match status" value="1"/>
</dbReference>
<keyword evidence="1" id="KW-0805">Transcription regulation</keyword>
<evidence type="ECO:0000313" key="6">
    <source>
        <dbReference type="EMBL" id="MVO08089.1"/>
    </source>
</evidence>
<dbReference type="InterPro" id="IPR001647">
    <property type="entry name" value="HTH_TetR"/>
</dbReference>
<dbReference type="PRINTS" id="PR00455">
    <property type="entry name" value="HTHTETR"/>
</dbReference>
<dbReference type="PANTHER" id="PTHR47506:SF3">
    <property type="entry name" value="HTH-TYPE TRANSCRIPTIONAL REGULATOR LMRA"/>
    <property type="match status" value="1"/>
</dbReference>
<feature type="domain" description="HTH tetR-type" evidence="5">
    <location>
        <begin position="5"/>
        <end position="65"/>
    </location>
</feature>
<keyword evidence="2 4" id="KW-0238">DNA-binding</keyword>
<evidence type="ECO:0000313" key="7">
    <source>
        <dbReference type="Proteomes" id="UP000431264"/>
    </source>
</evidence>
<feature type="DNA-binding region" description="H-T-H motif" evidence="4">
    <location>
        <begin position="28"/>
        <end position="47"/>
    </location>
</feature>
<dbReference type="Gene3D" id="1.10.357.10">
    <property type="entry name" value="Tetracycline Repressor, domain 2"/>
    <property type="match status" value="1"/>
</dbReference>
<dbReference type="RefSeq" id="WP_140996464.1">
    <property type="nucleotide sequence ID" value="NZ_VDCZ01000001.1"/>
</dbReference>
<dbReference type="PANTHER" id="PTHR47506">
    <property type="entry name" value="TRANSCRIPTIONAL REGULATORY PROTEIN"/>
    <property type="match status" value="1"/>
</dbReference>
<proteinExistence type="predicted"/>
<evidence type="ECO:0000256" key="4">
    <source>
        <dbReference type="PROSITE-ProRule" id="PRU00335"/>
    </source>
</evidence>
<name>A0A6I4IJF3_9FLAO</name>
<dbReference type="AlphaFoldDB" id="A0A6I4IJF3"/>
<dbReference type="EMBL" id="WQLW01000001">
    <property type="protein sequence ID" value="MVO08089.1"/>
    <property type="molecule type" value="Genomic_DNA"/>
</dbReference>
<evidence type="ECO:0000256" key="1">
    <source>
        <dbReference type="ARBA" id="ARBA00023015"/>
    </source>
</evidence>
<comment type="caution">
    <text evidence="6">The sequence shown here is derived from an EMBL/GenBank/DDBJ whole genome shotgun (WGS) entry which is preliminary data.</text>
</comment>
<gene>
    <name evidence="6" type="ORF">GOQ30_02785</name>
</gene>
<reference evidence="7" key="1">
    <citation type="submission" date="2019-05" db="EMBL/GenBank/DDBJ databases">
        <title>Flavobacterium profundi sp. nov., isolated from a deep-sea seamount.</title>
        <authorList>
            <person name="Zhang D.-C."/>
        </authorList>
    </citation>
    <scope>NUCLEOTIDE SEQUENCE [LARGE SCALE GENOMIC DNA]</scope>
    <source>
        <strain evidence="7">TP390</strain>
    </source>
</reference>
<dbReference type="PROSITE" id="PS50977">
    <property type="entry name" value="HTH_TETR_2"/>
    <property type="match status" value="1"/>
</dbReference>
<evidence type="ECO:0000259" key="5">
    <source>
        <dbReference type="PROSITE" id="PS50977"/>
    </source>
</evidence>
<organism evidence="6 7">
    <name type="scientific">Flavobacterium profundi</name>
    <dbReference type="NCBI Taxonomy" id="1774945"/>
    <lineage>
        <taxon>Bacteria</taxon>
        <taxon>Pseudomonadati</taxon>
        <taxon>Bacteroidota</taxon>
        <taxon>Flavobacteriia</taxon>
        <taxon>Flavobacteriales</taxon>
        <taxon>Flavobacteriaceae</taxon>
        <taxon>Flavobacterium</taxon>
    </lineage>
</organism>
<evidence type="ECO:0000256" key="3">
    <source>
        <dbReference type="ARBA" id="ARBA00023163"/>
    </source>
</evidence>
<dbReference type="InterPro" id="IPR011075">
    <property type="entry name" value="TetR_C"/>
</dbReference>
<keyword evidence="7" id="KW-1185">Reference proteome</keyword>
<dbReference type="Proteomes" id="UP000431264">
    <property type="component" value="Unassembled WGS sequence"/>
</dbReference>
<dbReference type="OrthoDB" id="9798857at2"/>
<dbReference type="GO" id="GO:0003677">
    <property type="term" value="F:DNA binding"/>
    <property type="evidence" value="ECO:0007669"/>
    <property type="project" value="UniProtKB-UniRule"/>
</dbReference>
<dbReference type="InterPro" id="IPR036271">
    <property type="entry name" value="Tet_transcr_reg_TetR-rel_C_sf"/>
</dbReference>